<feature type="region of interest" description="Disordered" evidence="1">
    <location>
        <begin position="1"/>
        <end position="40"/>
    </location>
</feature>
<evidence type="ECO:0000313" key="3">
    <source>
        <dbReference type="Proteomes" id="UP000825729"/>
    </source>
</evidence>
<reference evidence="2 3" key="1">
    <citation type="submission" date="2021-07" db="EMBL/GenBank/DDBJ databases">
        <title>The Aristolochia fimbriata genome: insights into angiosperm evolution, floral development and chemical biosynthesis.</title>
        <authorList>
            <person name="Jiao Y."/>
        </authorList>
    </citation>
    <scope>NUCLEOTIDE SEQUENCE [LARGE SCALE GENOMIC DNA]</scope>
    <source>
        <strain evidence="2">IBCAS-2021</strain>
        <tissue evidence="2">Leaf</tissue>
    </source>
</reference>
<dbReference type="Proteomes" id="UP000825729">
    <property type="component" value="Unassembled WGS sequence"/>
</dbReference>
<sequence length="182" mass="21160">MQPEPTKSLQRETSISKQIPQPLPKRSSAKPLPEGKKAARVQSLKIRGNDYSQNLRLWTFEVELCDCRSRRRQKSARRRINFQETIKHRNGTRTAGRSASVPGDRRDCEDDRRRIARKRRGRRRGKKKKKAKYTVVALRVCDCGPTRNYIFLYSVVDEDESVIGQCIESNYSNTLFPPSKHE</sequence>
<comment type="caution">
    <text evidence="2">The sequence shown here is derived from an EMBL/GenBank/DDBJ whole genome shotgun (WGS) entry which is preliminary data.</text>
</comment>
<accession>A0AAV7ENN5</accession>
<feature type="compositionally biased region" description="Polar residues" evidence="1">
    <location>
        <begin position="1"/>
        <end position="19"/>
    </location>
</feature>
<feature type="compositionally biased region" description="Basic residues" evidence="1">
    <location>
        <begin position="114"/>
        <end position="129"/>
    </location>
</feature>
<organism evidence="2 3">
    <name type="scientific">Aristolochia fimbriata</name>
    <name type="common">White veined hardy Dutchman's pipe vine</name>
    <dbReference type="NCBI Taxonomy" id="158543"/>
    <lineage>
        <taxon>Eukaryota</taxon>
        <taxon>Viridiplantae</taxon>
        <taxon>Streptophyta</taxon>
        <taxon>Embryophyta</taxon>
        <taxon>Tracheophyta</taxon>
        <taxon>Spermatophyta</taxon>
        <taxon>Magnoliopsida</taxon>
        <taxon>Magnoliidae</taxon>
        <taxon>Piperales</taxon>
        <taxon>Aristolochiaceae</taxon>
        <taxon>Aristolochia</taxon>
    </lineage>
</organism>
<feature type="compositionally biased region" description="Basic and acidic residues" evidence="1">
    <location>
        <begin position="103"/>
        <end position="113"/>
    </location>
</feature>
<name>A0AAV7ENN5_ARIFI</name>
<dbReference type="EMBL" id="JAINDJ010000004">
    <property type="protein sequence ID" value="KAG9449725.1"/>
    <property type="molecule type" value="Genomic_DNA"/>
</dbReference>
<protein>
    <submittedName>
        <fullName evidence="2">Uncharacterized protein</fullName>
    </submittedName>
</protein>
<keyword evidence="3" id="KW-1185">Reference proteome</keyword>
<feature type="region of interest" description="Disordered" evidence="1">
    <location>
        <begin position="90"/>
        <end position="129"/>
    </location>
</feature>
<proteinExistence type="predicted"/>
<evidence type="ECO:0000256" key="1">
    <source>
        <dbReference type="SAM" id="MobiDB-lite"/>
    </source>
</evidence>
<gene>
    <name evidence="2" type="ORF">H6P81_009690</name>
</gene>
<evidence type="ECO:0000313" key="2">
    <source>
        <dbReference type="EMBL" id="KAG9449725.1"/>
    </source>
</evidence>
<dbReference type="AlphaFoldDB" id="A0AAV7ENN5"/>